<keyword evidence="2" id="KW-1185">Reference proteome</keyword>
<dbReference type="EMBL" id="JARBHB010000006">
    <property type="protein sequence ID" value="KAJ8880474.1"/>
    <property type="molecule type" value="Genomic_DNA"/>
</dbReference>
<accession>A0ABQ9H842</accession>
<protein>
    <submittedName>
        <fullName evidence="1">Uncharacterized protein</fullName>
    </submittedName>
</protein>
<sequence>MAWIGFEDRVKWISVEMQRREIREYEEITHQPNAISATCPAQHANTGGSPTCNGGIIAMATGRLVVDRDLGRISVAWNQTFANGVQFVCFGQLCLSGESVSEFDGPVERTRERYRGGSTRQRGRSHNSSCKLNRYRVSGPRVNCSGRRAGQISPSPAARGFCLLTALTGARVQRRALTARLPPRGVELDSRRGRSGCRKRVGLCGSPVGFLGELSFPSQLHSFAAPAPSYCGQIV</sequence>
<reference evidence="1 2" key="1">
    <citation type="submission" date="2023-02" db="EMBL/GenBank/DDBJ databases">
        <title>LHISI_Scaffold_Assembly.</title>
        <authorList>
            <person name="Stuart O.P."/>
            <person name="Cleave R."/>
            <person name="Magrath M.J.L."/>
            <person name="Mikheyev A.S."/>
        </authorList>
    </citation>
    <scope>NUCLEOTIDE SEQUENCE [LARGE SCALE GENOMIC DNA]</scope>
    <source>
        <strain evidence="1">Daus_M_001</strain>
        <tissue evidence="1">Leg muscle</tissue>
    </source>
</reference>
<organism evidence="1 2">
    <name type="scientific">Dryococelus australis</name>
    <dbReference type="NCBI Taxonomy" id="614101"/>
    <lineage>
        <taxon>Eukaryota</taxon>
        <taxon>Metazoa</taxon>
        <taxon>Ecdysozoa</taxon>
        <taxon>Arthropoda</taxon>
        <taxon>Hexapoda</taxon>
        <taxon>Insecta</taxon>
        <taxon>Pterygota</taxon>
        <taxon>Neoptera</taxon>
        <taxon>Polyneoptera</taxon>
        <taxon>Phasmatodea</taxon>
        <taxon>Verophasmatodea</taxon>
        <taxon>Anareolatae</taxon>
        <taxon>Phasmatidae</taxon>
        <taxon>Eurycanthinae</taxon>
        <taxon>Dryococelus</taxon>
    </lineage>
</organism>
<dbReference type="Proteomes" id="UP001159363">
    <property type="component" value="Chromosome 5"/>
</dbReference>
<proteinExistence type="predicted"/>
<comment type="caution">
    <text evidence="1">The sequence shown here is derived from an EMBL/GenBank/DDBJ whole genome shotgun (WGS) entry which is preliminary data.</text>
</comment>
<gene>
    <name evidence="1" type="ORF">PR048_016944</name>
</gene>
<evidence type="ECO:0000313" key="1">
    <source>
        <dbReference type="EMBL" id="KAJ8880474.1"/>
    </source>
</evidence>
<evidence type="ECO:0000313" key="2">
    <source>
        <dbReference type="Proteomes" id="UP001159363"/>
    </source>
</evidence>
<name>A0ABQ9H842_9NEOP</name>